<feature type="region of interest" description="Disordered" evidence="1">
    <location>
        <begin position="1"/>
        <end position="21"/>
    </location>
</feature>
<keyword evidence="3" id="KW-1185">Reference proteome</keyword>
<reference evidence="3" key="1">
    <citation type="journal article" date="2019" name="Int. J. Syst. Evol. Microbiol.">
        <title>The Global Catalogue of Microorganisms (GCM) 10K type strain sequencing project: providing services to taxonomists for standard genome sequencing and annotation.</title>
        <authorList>
            <consortium name="The Broad Institute Genomics Platform"/>
            <consortium name="The Broad Institute Genome Sequencing Center for Infectious Disease"/>
            <person name="Wu L."/>
            <person name="Ma J."/>
        </authorList>
    </citation>
    <scope>NUCLEOTIDE SEQUENCE [LARGE SCALE GENOMIC DNA]</scope>
    <source>
        <strain evidence="3">PCU 347</strain>
    </source>
</reference>
<dbReference type="InterPro" id="IPR012348">
    <property type="entry name" value="RNR-like"/>
</dbReference>
<dbReference type="Proteomes" id="UP001595824">
    <property type="component" value="Unassembled WGS sequence"/>
</dbReference>
<proteinExistence type="predicted"/>
<dbReference type="RefSeq" id="WP_381737866.1">
    <property type="nucleotide sequence ID" value="NZ_JBHSDP010000009.1"/>
</dbReference>
<name>A0ABV8TB83_9ACTN</name>
<accession>A0ABV8TB83</accession>
<evidence type="ECO:0000256" key="1">
    <source>
        <dbReference type="SAM" id="MobiDB-lite"/>
    </source>
</evidence>
<dbReference type="SUPFAM" id="SSF47240">
    <property type="entry name" value="Ferritin-like"/>
    <property type="match status" value="1"/>
</dbReference>
<protein>
    <submittedName>
        <fullName evidence="2">VlmB-like protein</fullName>
    </submittedName>
</protein>
<dbReference type="Gene3D" id="1.10.620.20">
    <property type="entry name" value="Ribonucleotide Reductase, subunit A"/>
    <property type="match status" value="1"/>
</dbReference>
<feature type="compositionally biased region" description="Basic and acidic residues" evidence="1">
    <location>
        <begin position="8"/>
        <end position="21"/>
    </location>
</feature>
<comment type="caution">
    <text evidence="2">The sequence shown here is derived from an EMBL/GenBank/DDBJ whole genome shotgun (WGS) entry which is preliminary data.</text>
</comment>
<evidence type="ECO:0000313" key="3">
    <source>
        <dbReference type="Proteomes" id="UP001595824"/>
    </source>
</evidence>
<organism evidence="2 3">
    <name type="scientific">Streptomyces andamanensis</name>
    <dbReference type="NCBI Taxonomy" id="1565035"/>
    <lineage>
        <taxon>Bacteria</taxon>
        <taxon>Bacillati</taxon>
        <taxon>Actinomycetota</taxon>
        <taxon>Actinomycetes</taxon>
        <taxon>Kitasatosporales</taxon>
        <taxon>Streptomycetaceae</taxon>
        <taxon>Streptomyces</taxon>
    </lineage>
</organism>
<evidence type="ECO:0000313" key="2">
    <source>
        <dbReference type="EMBL" id="MFC4327886.1"/>
    </source>
</evidence>
<sequence length="326" mass="36378">MTTTVAHGPDRTTEIPAEADRHRAPSLLDGALHTDLTPEGCDLGYWFRAVPEGTLAGDPMGRTPDVTVPGHMLSEGPLRRAVMQELAFRSMAEEKAARAISYLVAQAPDLSGMDFYTTQLMDEARHAYAFRGHLLELGVEQADLENTMEELAGADRDAVLTPLEEFGLDVLREQRDYIGGVITLTVLVEGVLAPTAELSERKWWPFDPAAAQIERAAGIDEIRHLSVGTTIVRRHLEQRPEERERIGALIARGTELWARLPVRELTLRREQLYQQGLEEHRDLAGDYEVWPGRRLADTTAEERMLTAAQWAENTQRARLADMGLAP</sequence>
<dbReference type="EMBL" id="JBHSDP010000009">
    <property type="protein sequence ID" value="MFC4327886.1"/>
    <property type="molecule type" value="Genomic_DNA"/>
</dbReference>
<gene>
    <name evidence="2" type="ORF">ACFPC0_08590</name>
</gene>
<dbReference type="InterPro" id="IPR009078">
    <property type="entry name" value="Ferritin-like_SF"/>
</dbReference>